<dbReference type="Gene3D" id="3.40.50.1820">
    <property type="entry name" value="alpha/beta hydrolase"/>
    <property type="match status" value="1"/>
</dbReference>
<dbReference type="PANTHER" id="PTHR22946">
    <property type="entry name" value="DIENELACTONE HYDROLASE DOMAIN-CONTAINING PROTEIN-RELATED"/>
    <property type="match status" value="1"/>
</dbReference>
<organism evidence="2 3">
    <name type="scientific">Candidatus Cryptobacteroides merdigallinarum</name>
    <dbReference type="NCBI Taxonomy" id="2840770"/>
    <lineage>
        <taxon>Bacteria</taxon>
        <taxon>Pseudomonadati</taxon>
        <taxon>Bacteroidota</taxon>
        <taxon>Bacteroidia</taxon>
        <taxon>Bacteroidales</taxon>
        <taxon>Candidatus Cryptobacteroides</taxon>
    </lineage>
</organism>
<dbReference type="AlphaFoldDB" id="A0A9D9HG26"/>
<reference evidence="2" key="2">
    <citation type="journal article" date="2021" name="PeerJ">
        <title>Extensive microbial diversity within the chicken gut microbiome revealed by metagenomics and culture.</title>
        <authorList>
            <person name="Gilroy R."/>
            <person name="Ravi A."/>
            <person name="Getino M."/>
            <person name="Pursley I."/>
            <person name="Horton D.L."/>
            <person name="Alikhan N.F."/>
            <person name="Baker D."/>
            <person name="Gharbi K."/>
            <person name="Hall N."/>
            <person name="Watson M."/>
            <person name="Adriaenssens E.M."/>
            <person name="Foster-Nyarko E."/>
            <person name="Jarju S."/>
            <person name="Secka A."/>
            <person name="Antonio M."/>
            <person name="Oren A."/>
            <person name="Chaudhuri R.R."/>
            <person name="La Ragione R."/>
            <person name="Hildebrand F."/>
            <person name="Pallen M.J."/>
        </authorList>
    </citation>
    <scope>NUCLEOTIDE SEQUENCE</scope>
    <source>
        <strain evidence="2">20514</strain>
    </source>
</reference>
<gene>
    <name evidence="2" type="ORF">IAC29_06450</name>
</gene>
<dbReference type="PANTHER" id="PTHR22946:SF0">
    <property type="entry name" value="DIENELACTONE HYDROLASE DOMAIN-CONTAINING PROTEIN"/>
    <property type="match status" value="1"/>
</dbReference>
<dbReference type="Proteomes" id="UP000810252">
    <property type="component" value="Unassembled WGS sequence"/>
</dbReference>
<keyword evidence="2" id="KW-0378">Hydrolase</keyword>
<name>A0A9D9HG26_9BACT</name>
<dbReference type="SUPFAM" id="SSF53474">
    <property type="entry name" value="alpha/beta-Hydrolases"/>
    <property type="match status" value="1"/>
</dbReference>
<keyword evidence="1" id="KW-0732">Signal</keyword>
<comment type="caution">
    <text evidence="2">The sequence shown here is derived from an EMBL/GenBank/DDBJ whole genome shotgun (WGS) entry which is preliminary data.</text>
</comment>
<sequence>MEIFFRKIWMALFLSVLSAAAYAGGPGMSVLGREDRGPYDCLLVEYDVPGSGKLRSFLLLPDGASAQEPCPGLVLLHDHGARFDIGKEKLARPMASAPLNIRRSALQWVRDNFDGVFLADSLAGLGYAVIVPDMLYWGGRSTGLARRWSRMRFCGEAGDIDSVKTALYEGQKAVYDSLEACGVTWAWKTLQEDAAAAGLLRGLPCVDKDRIAVAGWSMGAHRAWMLAGFSDFIASGVSVCWMTLKETLPQPYKASDYAMLVPELRAEYDFPDIARRLVPRPYCFLSGKSDRLFPEEAVREAFARMQDIYMEAGAGGRLETAFFDGGHHCGKQVQGQVVDFLEKTVPLRRRICSHGEEDGMGPAEEEACGTHP</sequence>
<dbReference type="InterPro" id="IPR029058">
    <property type="entry name" value="AB_hydrolase_fold"/>
</dbReference>
<evidence type="ECO:0000313" key="3">
    <source>
        <dbReference type="Proteomes" id="UP000810252"/>
    </source>
</evidence>
<dbReference type="InterPro" id="IPR050261">
    <property type="entry name" value="FrsA_esterase"/>
</dbReference>
<feature type="chain" id="PRO_5038833883" evidence="1">
    <location>
        <begin position="24"/>
        <end position="372"/>
    </location>
</feature>
<dbReference type="GO" id="GO:0016787">
    <property type="term" value="F:hydrolase activity"/>
    <property type="evidence" value="ECO:0007669"/>
    <property type="project" value="UniProtKB-KW"/>
</dbReference>
<protein>
    <submittedName>
        <fullName evidence="2">Dienelactone hydrolase family protein</fullName>
    </submittedName>
</protein>
<reference evidence="2" key="1">
    <citation type="submission" date="2020-10" db="EMBL/GenBank/DDBJ databases">
        <authorList>
            <person name="Gilroy R."/>
        </authorList>
    </citation>
    <scope>NUCLEOTIDE SEQUENCE</scope>
    <source>
        <strain evidence="2">20514</strain>
    </source>
</reference>
<feature type="signal peptide" evidence="1">
    <location>
        <begin position="1"/>
        <end position="23"/>
    </location>
</feature>
<proteinExistence type="predicted"/>
<accession>A0A9D9HG26</accession>
<evidence type="ECO:0000256" key="1">
    <source>
        <dbReference type="SAM" id="SignalP"/>
    </source>
</evidence>
<evidence type="ECO:0000313" key="2">
    <source>
        <dbReference type="EMBL" id="MBO8448893.1"/>
    </source>
</evidence>
<dbReference type="EMBL" id="JADIMQ010000092">
    <property type="protein sequence ID" value="MBO8448893.1"/>
    <property type="molecule type" value="Genomic_DNA"/>
</dbReference>